<proteinExistence type="predicted"/>
<reference evidence="3" key="1">
    <citation type="journal article" date="2015" name="Genome Announc.">
        <title>Genome sequence of the AIDS-associated pathogen Penicillium marneffei (ATCC18224) and its near taxonomic relative Talaromyces stipitatus (ATCC10500).</title>
        <authorList>
            <person name="Nierman W.C."/>
            <person name="Fedorova-Abrams N.D."/>
            <person name="Andrianopoulos A."/>
        </authorList>
    </citation>
    <scope>NUCLEOTIDE SEQUENCE [LARGE SCALE GENOMIC DNA]</scope>
    <source>
        <strain evidence="3">ATCC 10500 / CBS 375.48 / QM 6759 / NRRL 1006</strain>
    </source>
</reference>
<dbReference type="EMBL" id="EQ962657">
    <property type="protein sequence ID" value="EED15543.1"/>
    <property type="molecule type" value="Genomic_DNA"/>
</dbReference>
<feature type="compositionally biased region" description="Low complexity" evidence="1">
    <location>
        <begin position="108"/>
        <end position="117"/>
    </location>
</feature>
<feature type="region of interest" description="Disordered" evidence="1">
    <location>
        <begin position="153"/>
        <end position="204"/>
    </location>
</feature>
<evidence type="ECO:0000313" key="3">
    <source>
        <dbReference type="Proteomes" id="UP000001745"/>
    </source>
</evidence>
<dbReference type="PhylomeDB" id="B8MLL0"/>
<evidence type="ECO:0000256" key="1">
    <source>
        <dbReference type="SAM" id="MobiDB-lite"/>
    </source>
</evidence>
<organism evidence="2 3">
    <name type="scientific">Talaromyces stipitatus (strain ATCC 10500 / CBS 375.48 / QM 6759 / NRRL 1006)</name>
    <name type="common">Penicillium stipitatum</name>
    <dbReference type="NCBI Taxonomy" id="441959"/>
    <lineage>
        <taxon>Eukaryota</taxon>
        <taxon>Fungi</taxon>
        <taxon>Dikarya</taxon>
        <taxon>Ascomycota</taxon>
        <taxon>Pezizomycotina</taxon>
        <taxon>Eurotiomycetes</taxon>
        <taxon>Eurotiomycetidae</taxon>
        <taxon>Eurotiales</taxon>
        <taxon>Trichocomaceae</taxon>
        <taxon>Talaromyces</taxon>
        <taxon>Talaromyces sect. Talaromyces</taxon>
    </lineage>
</organism>
<keyword evidence="3" id="KW-1185">Reference proteome</keyword>
<dbReference type="STRING" id="441959.B8MLL0"/>
<name>B8MLL0_TALSN</name>
<feature type="region of interest" description="Disordered" evidence="1">
    <location>
        <begin position="108"/>
        <end position="129"/>
    </location>
</feature>
<dbReference type="OrthoDB" id="4226031at2759"/>
<accession>B8MLL0</accession>
<dbReference type="GeneID" id="8108745"/>
<dbReference type="VEuPathDB" id="FungiDB:TSTA_049810"/>
<dbReference type="HOGENOM" id="CLU_1152402_0_0_1"/>
<feature type="compositionally biased region" description="Polar residues" evidence="1">
    <location>
        <begin position="16"/>
        <end position="40"/>
    </location>
</feature>
<dbReference type="RefSeq" id="XP_002485496.1">
    <property type="nucleotide sequence ID" value="XM_002485451.1"/>
</dbReference>
<dbReference type="InParanoid" id="B8MLL0"/>
<protein>
    <submittedName>
        <fullName evidence="2">Uncharacterized protein</fullName>
    </submittedName>
</protein>
<feature type="region of interest" description="Disordered" evidence="1">
    <location>
        <begin position="1"/>
        <end position="55"/>
    </location>
</feature>
<sequence length="204" mass="22260">MDQITISSSSDSDSSMFTSTTRHPITFPNPSRPSMPTSNNPEKKSTTHQARSTIHTSNTILSSSELLLLHSLATNESVPRTRRRFQAQILEPDDVGRAWDIFWDDPSSSSAKRNISSNDKSGIKGGGVGGLQVPTNRFMNVIDVVETDDKNGWEKLRVQSKKSGTSSPRNRKTSSPAGGRKGGGQRVVSGSRDGIMYHTINQTN</sequence>
<gene>
    <name evidence="2" type="ORF">TSTA_049810</name>
</gene>
<feature type="compositionally biased region" description="Polar residues" evidence="1">
    <location>
        <begin position="161"/>
        <end position="176"/>
    </location>
</feature>
<dbReference type="AlphaFoldDB" id="B8MLL0"/>
<evidence type="ECO:0000313" key="2">
    <source>
        <dbReference type="EMBL" id="EED15543.1"/>
    </source>
</evidence>
<dbReference type="Proteomes" id="UP000001745">
    <property type="component" value="Unassembled WGS sequence"/>
</dbReference>